<evidence type="ECO:0000256" key="6">
    <source>
        <dbReference type="ARBA" id="ARBA00022801"/>
    </source>
</evidence>
<keyword evidence="9" id="KW-0675">Receptor</keyword>
<accession>A0A0F9N2R9</accession>
<dbReference type="PANTHER" id="PTHR43134">
    <property type="entry name" value="SIGNAL RECOGNITION PARTICLE RECEPTOR SUBUNIT ALPHA"/>
    <property type="match status" value="1"/>
</dbReference>
<dbReference type="FunFam" id="3.40.50.300:FF:000053">
    <property type="entry name" value="Signal recognition particle receptor FtsY"/>
    <property type="match status" value="1"/>
</dbReference>
<dbReference type="SMART" id="SM00963">
    <property type="entry name" value="SRP54_N"/>
    <property type="match status" value="1"/>
</dbReference>
<dbReference type="CDD" id="cd17874">
    <property type="entry name" value="FtsY"/>
    <property type="match status" value="1"/>
</dbReference>
<dbReference type="Pfam" id="PF00448">
    <property type="entry name" value="SRP54"/>
    <property type="match status" value="1"/>
</dbReference>
<dbReference type="InterPro" id="IPR003593">
    <property type="entry name" value="AAA+_ATPase"/>
</dbReference>
<dbReference type="Gene3D" id="1.20.120.140">
    <property type="entry name" value="Signal recognition particle SRP54, nucleotide-binding domain"/>
    <property type="match status" value="1"/>
</dbReference>
<dbReference type="InterPro" id="IPR004390">
    <property type="entry name" value="SR_rcpt_FtsY"/>
</dbReference>
<evidence type="ECO:0000256" key="3">
    <source>
        <dbReference type="ARBA" id="ARBA00022475"/>
    </source>
</evidence>
<dbReference type="GO" id="GO:0005886">
    <property type="term" value="C:plasma membrane"/>
    <property type="evidence" value="ECO:0007669"/>
    <property type="project" value="UniProtKB-SubCell"/>
</dbReference>
<protein>
    <recommendedName>
        <fullName evidence="10">SRP54-type proteins GTP-binding domain-containing protein</fullName>
    </recommendedName>
</protein>
<dbReference type="EMBL" id="LAZR01004733">
    <property type="protein sequence ID" value="KKN06062.1"/>
    <property type="molecule type" value="Genomic_DNA"/>
</dbReference>
<keyword evidence="3" id="KW-1003">Cell membrane</keyword>
<dbReference type="InterPro" id="IPR036225">
    <property type="entry name" value="SRP/SRP_N"/>
</dbReference>
<evidence type="ECO:0000256" key="4">
    <source>
        <dbReference type="ARBA" id="ARBA00022490"/>
    </source>
</evidence>
<dbReference type="GO" id="GO:0003924">
    <property type="term" value="F:GTPase activity"/>
    <property type="evidence" value="ECO:0007669"/>
    <property type="project" value="TreeGrafter"/>
</dbReference>
<comment type="subcellular location">
    <subcellularLocation>
        <location evidence="1">Cell membrane</location>
        <topology evidence="1">Peripheral membrane protein</topology>
        <orientation evidence="1">Cytoplasmic side</orientation>
    </subcellularLocation>
</comment>
<evidence type="ECO:0000259" key="10">
    <source>
        <dbReference type="PROSITE" id="PS00300"/>
    </source>
</evidence>
<dbReference type="InterPro" id="IPR027417">
    <property type="entry name" value="P-loop_NTPase"/>
</dbReference>
<reference evidence="11" key="1">
    <citation type="journal article" date="2015" name="Nature">
        <title>Complex archaea that bridge the gap between prokaryotes and eukaryotes.</title>
        <authorList>
            <person name="Spang A."/>
            <person name="Saw J.H."/>
            <person name="Jorgensen S.L."/>
            <person name="Zaremba-Niedzwiedzka K."/>
            <person name="Martijn J."/>
            <person name="Lind A.E."/>
            <person name="van Eijk R."/>
            <person name="Schleper C."/>
            <person name="Guy L."/>
            <person name="Ettema T.J."/>
        </authorList>
    </citation>
    <scope>NUCLEOTIDE SEQUENCE</scope>
</reference>
<name>A0A0F9N2R9_9ZZZZ</name>
<feature type="domain" description="SRP54-type proteins GTP-binding" evidence="10">
    <location>
        <begin position="270"/>
        <end position="283"/>
    </location>
</feature>
<keyword evidence="4" id="KW-0963">Cytoplasm</keyword>
<dbReference type="PROSITE" id="PS00300">
    <property type="entry name" value="SRP54"/>
    <property type="match status" value="1"/>
</dbReference>
<dbReference type="PANTHER" id="PTHR43134:SF1">
    <property type="entry name" value="SIGNAL RECOGNITION PARTICLE RECEPTOR SUBUNIT ALPHA"/>
    <property type="match status" value="1"/>
</dbReference>
<evidence type="ECO:0000256" key="2">
    <source>
        <dbReference type="ARBA" id="ARBA00008531"/>
    </source>
</evidence>
<evidence type="ECO:0000256" key="7">
    <source>
        <dbReference type="ARBA" id="ARBA00023134"/>
    </source>
</evidence>
<keyword evidence="8" id="KW-0472">Membrane</keyword>
<evidence type="ECO:0000256" key="8">
    <source>
        <dbReference type="ARBA" id="ARBA00023136"/>
    </source>
</evidence>
<dbReference type="SUPFAM" id="SSF47364">
    <property type="entry name" value="Domain of the SRP/SRP receptor G-proteins"/>
    <property type="match status" value="1"/>
</dbReference>
<dbReference type="AlphaFoldDB" id="A0A0F9N2R9"/>
<gene>
    <name evidence="11" type="ORF">LCGC14_1081130</name>
</gene>
<dbReference type="Gene3D" id="3.40.50.300">
    <property type="entry name" value="P-loop containing nucleotide triphosphate hydrolases"/>
    <property type="match status" value="1"/>
</dbReference>
<dbReference type="NCBIfam" id="TIGR00064">
    <property type="entry name" value="ftsY"/>
    <property type="match status" value="1"/>
</dbReference>
<dbReference type="SMART" id="SM00382">
    <property type="entry name" value="AAA"/>
    <property type="match status" value="1"/>
</dbReference>
<dbReference type="GO" id="GO:0005525">
    <property type="term" value="F:GTP binding"/>
    <property type="evidence" value="ECO:0007669"/>
    <property type="project" value="UniProtKB-KW"/>
</dbReference>
<dbReference type="SUPFAM" id="SSF52540">
    <property type="entry name" value="P-loop containing nucleoside triphosphate hydrolases"/>
    <property type="match status" value="1"/>
</dbReference>
<evidence type="ECO:0000256" key="5">
    <source>
        <dbReference type="ARBA" id="ARBA00022741"/>
    </source>
</evidence>
<evidence type="ECO:0000256" key="9">
    <source>
        <dbReference type="ARBA" id="ARBA00023170"/>
    </source>
</evidence>
<dbReference type="GO" id="GO:0005047">
    <property type="term" value="F:signal recognition particle binding"/>
    <property type="evidence" value="ECO:0007669"/>
    <property type="project" value="TreeGrafter"/>
</dbReference>
<keyword evidence="6" id="KW-0378">Hydrolase</keyword>
<keyword evidence="5" id="KW-0547">Nucleotide-binding</keyword>
<evidence type="ECO:0000313" key="11">
    <source>
        <dbReference type="EMBL" id="KKN06062.1"/>
    </source>
</evidence>
<dbReference type="GO" id="GO:0006614">
    <property type="term" value="P:SRP-dependent cotranslational protein targeting to membrane"/>
    <property type="evidence" value="ECO:0007669"/>
    <property type="project" value="InterPro"/>
</dbReference>
<comment type="similarity">
    <text evidence="2">Belongs to the GTP-binding SRP family.</text>
</comment>
<dbReference type="Pfam" id="PF02881">
    <property type="entry name" value="SRP54_N"/>
    <property type="match status" value="1"/>
</dbReference>
<proteinExistence type="inferred from homology"/>
<dbReference type="InterPro" id="IPR042101">
    <property type="entry name" value="SRP54_N_sf"/>
</dbReference>
<organism evidence="11">
    <name type="scientific">marine sediment metagenome</name>
    <dbReference type="NCBI Taxonomy" id="412755"/>
    <lineage>
        <taxon>unclassified sequences</taxon>
        <taxon>metagenomes</taxon>
        <taxon>ecological metagenomes</taxon>
    </lineage>
</organism>
<keyword evidence="7" id="KW-0342">GTP-binding</keyword>
<sequence length="297" mass="32949">MIGNLKEKLAETRETFKERFEELLRSDKDREEVLDKLAESMILADIGIHSTERIIHSIREKSKKSDSFKTIKKILEKEIINTLAQFPSDFNLDHSHSVIMMVGVNGGGKTTSLAKLAYSFTKEGKNVLMVAADTFRAGAQEQLALWGKKLNIPVIQGQYGSDPASVVYDSIQSLKARSLQLLLVDTAGRIHTNTNLMKELEKIKRIISREIEGAPHEILLALDASIGQNALIQAKEFLKFSGLTGIFLTKLDGTAKGGSVISIVDELKLPIKFIGTGENEKDMLYFSPQDFARALLS</sequence>
<evidence type="ECO:0000256" key="1">
    <source>
        <dbReference type="ARBA" id="ARBA00004413"/>
    </source>
</evidence>
<dbReference type="InterPro" id="IPR000897">
    <property type="entry name" value="SRP54_GTPase_dom"/>
</dbReference>
<comment type="caution">
    <text evidence="11">The sequence shown here is derived from an EMBL/GenBank/DDBJ whole genome shotgun (WGS) entry which is preliminary data.</text>
</comment>
<dbReference type="InterPro" id="IPR013822">
    <property type="entry name" value="Signal_recog_particl_SRP54_hlx"/>
</dbReference>
<dbReference type="HAMAP" id="MF_00920">
    <property type="entry name" value="FtsY"/>
    <property type="match status" value="1"/>
</dbReference>
<dbReference type="SMART" id="SM00962">
    <property type="entry name" value="SRP54"/>
    <property type="match status" value="1"/>
</dbReference>
<dbReference type="GO" id="GO:0005737">
    <property type="term" value="C:cytoplasm"/>
    <property type="evidence" value="ECO:0007669"/>
    <property type="project" value="UniProtKB-ARBA"/>
</dbReference>